<evidence type="ECO:0000313" key="1">
    <source>
        <dbReference type="EMBL" id="GFS29539.1"/>
    </source>
</evidence>
<accession>A0A7J0D9Y8</accession>
<dbReference type="EMBL" id="BJWL01000091">
    <property type="protein sequence ID" value="GFS29539.1"/>
    <property type="molecule type" value="Genomic_DNA"/>
</dbReference>
<evidence type="ECO:0000313" key="2">
    <source>
        <dbReference type="Proteomes" id="UP000585474"/>
    </source>
</evidence>
<sequence length="104" mass="10939">MKPLSHVVMGLLRIKPINRNWFRYGRVELEIDLKETVVALGVMRALSDLSAGGGGGGALERVGSASQWARESRAVDAGKDAIHNGALVAVGVAGVVLIEAHMGH</sequence>
<name>A0A7J0D9Y8_9ERIC</name>
<organism evidence="1 2">
    <name type="scientific">Actinidia rufa</name>
    <dbReference type="NCBI Taxonomy" id="165716"/>
    <lineage>
        <taxon>Eukaryota</taxon>
        <taxon>Viridiplantae</taxon>
        <taxon>Streptophyta</taxon>
        <taxon>Embryophyta</taxon>
        <taxon>Tracheophyta</taxon>
        <taxon>Spermatophyta</taxon>
        <taxon>Magnoliopsida</taxon>
        <taxon>eudicotyledons</taxon>
        <taxon>Gunneridae</taxon>
        <taxon>Pentapetalae</taxon>
        <taxon>asterids</taxon>
        <taxon>Ericales</taxon>
        <taxon>Actinidiaceae</taxon>
        <taxon>Actinidia</taxon>
    </lineage>
</organism>
<keyword evidence="2" id="KW-1185">Reference proteome</keyword>
<comment type="caution">
    <text evidence="1">The sequence shown here is derived from an EMBL/GenBank/DDBJ whole genome shotgun (WGS) entry which is preliminary data.</text>
</comment>
<gene>
    <name evidence="1" type="ORF">Acr_00g0007150</name>
</gene>
<dbReference type="Proteomes" id="UP000585474">
    <property type="component" value="Unassembled WGS sequence"/>
</dbReference>
<reference evidence="2" key="1">
    <citation type="submission" date="2019-07" db="EMBL/GenBank/DDBJ databases">
        <title>De Novo Assembly of kiwifruit Actinidia rufa.</title>
        <authorList>
            <person name="Sugita-Konishi S."/>
            <person name="Sato K."/>
            <person name="Mori E."/>
            <person name="Abe Y."/>
            <person name="Kisaki G."/>
            <person name="Hamano K."/>
            <person name="Suezawa K."/>
            <person name="Otani M."/>
            <person name="Fukuda T."/>
            <person name="Manabe T."/>
            <person name="Gomi K."/>
            <person name="Tabuchi M."/>
            <person name="Akimitsu K."/>
            <person name="Kataoka I."/>
        </authorList>
    </citation>
    <scope>NUCLEOTIDE SEQUENCE [LARGE SCALE GENOMIC DNA]</scope>
    <source>
        <strain evidence="2">cv. Fuchu</strain>
    </source>
</reference>
<dbReference type="AlphaFoldDB" id="A0A7J0D9Y8"/>
<proteinExistence type="predicted"/>
<protein>
    <submittedName>
        <fullName evidence="1">Uncharacterized protein</fullName>
    </submittedName>
</protein>